<proteinExistence type="predicted"/>
<dbReference type="Gene3D" id="3.60.10.10">
    <property type="entry name" value="Endonuclease/exonuclease/phosphatase"/>
    <property type="match status" value="1"/>
</dbReference>
<gene>
    <name evidence="1" type="ORF">HF325_006807</name>
</gene>
<dbReference type="AlphaFoldDB" id="A0A8H7GKM3"/>
<organism evidence="1 2">
    <name type="scientific">Metschnikowia pulcherrima</name>
    <dbReference type="NCBI Taxonomy" id="27326"/>
    <lineage>
        <taxon>Eukaryota</taxon>
        <taxon>Fungi</taxon>
        <taxon>Dikarya</taxon>
        <taxon>Ascomycota</taxon>
        <taxon>Saccharomycotina</taxon>
        <taxon>Pichiomycetes</taxon>
        <taxon>Metschnikowiaceae</taxon>
        <taxon>Metschnikowia</taxon>
    </lineage>
</organism>
<reference evidence="1" key="1">
    <citation type="submission" date="2020-10" db="EMBL/GenBank/DDBJ databases">
        <title>The Whole-Genome Sequence of Metschnikowia persimmonesis, a Novel Endophytic Yeast Species Isolated from Medicinal Plant Diospyros kaki Thumb.</title>
        <authorList>
            <person name="Rahmat E."/>
            <person name="Kang Y."/>
        </authorList>
    </citation>
    <scope>NUCLEOTIDE SEQUENCE</scope>
    <source>
        <strain evidence="1">KIOM G15050</strain>
    </source>
</reference>
<accession>A0A8H7GKM3</accession>
<dbReference type="SUPFAM" id="SSF56672">
    <property type="entry name" value="DNA/RNA polymerases"/>
    <property type="match status" value="1"/>
</dbReference>
<comment type="caution">
    <text evidence="1">The sequence shown here is derived from an EMBL/GenBank/DDBJ whole genome shotgun (WGS) entry which is preliminary data.</text>
</comment>
<evidence type="ECO:0000313" key="1">
    <source>
        <dbReference type="EMBL" id="KAF7998742.1"/>
    </source>
</evidence>
<keyword evidence="2" id="KW-1185">Reference proteome</keyword>
<protein>
    <recommendedName>
        <fullName evidence="3">Reverse transcriptase domain-containing protein</fullName>
    </recommendedName>
</protein>
<dbReference type="Proteomes" id="UP000649328">
    <property type="component" value="Unassembled WGS sequence"/>
</dbReference>
<dbReference type="PANTHER" id="PTHR19446">
    <property type="entry name" value="REVERSE TRANSCRIPTASES"/>
    <property type="match status" value="1"/>
</dbReference>
<dbReference type="EMBL" id="JACBPP010000011">
    <property type="protein sequence ID" value="KAF7998742.1"/>
    <property type="molecule type" value="Genomic_DNA"/>
</dbReference>
<dbReference type="InterPro" id="IPR036691">
    <property type="entry name" value="Endo/exonu/phosph_ase_sf"/>
</dbReference>
<sequence>MSQRDKRQLESVNIRFKQANRRRKRQLPKEKLTIGSFNIQKTKALSIVAQLATQHDIFFIQEFPASTTNIATLSDYSTRAGLEFYSSPTRCNTINQTGIFIKTTQVKVLGTHELHLPQIFRKYYTSIRVRLPDGEHVLLINFYLPSADKRLQAQILWEAIFSIESLKESFPNLKVLYGGDLNHSMEATPTAEREVVVAIRDLNHNIGTEDLAKYDRGVAIYPTNSALTCRRIDRIYAPVGWRQRAICYEISKPPIIISSHHMISVSYGFEQSREVFIGKSPFQYPLGRLDLPLVNTRRRRIDPGLPLEDAILALHSDGLEYIKLMGSMRKYDPAIAKWFLDESPTKEAEEIREAATKTFFQASKKEKTIFTVLRNGINQTSAHETSDIIALATDYYKDLFKVETPAEESDINTFLYPMGSRINESERNALDVPFTMDELLKALKTADMATAPGPDGIQFPVLLHYWEDIGPIMTRTANEIMRTGKLPDCLKRVWITLTPKPEAEESQDIKDLRPLSLSNTTLKVISKAACIRLQRVTNKLVGPYQRGFIKDRRINQNTMEFFTLIDLVCEQRDETYDSKYQAVLMADFTKAFDRISHEYMQAVLKKAWNRRCHDYAIAASVIENFEKISNSKVNPRKSQLLGFHPDFADHFQHELPYTQTYVRDKDLKYLGLPLKGVDWSAVRAKLPFISFKRGYSQLDVITKAKATNMYVSSTLVYKDLVQCMSKKEIKAMDDAIQRVFYGIGREKLYARPKKGGYGVIELAVQLQGHRAAVLANTLMGTTDWYTGYLKLKMLHHMSKIIHRLAEVPVHRIEGLSWLEFLLDTERTYFKNLDWTFTHSERMYLEAWQKAVTGTRAVTRPERVGFMETGAIQEQVKQAISIGETQGKFQITNEEAGGLRADAFRSLSKKSKEKAPVVRPRRFLEICREARKPQRWKKFWKEMYKHEWLLRNDLTALHHFNYGSYVPIHDAPKVGRDMECLLCLETVSSKAMLAHLYNECTCSRYWWNKIGFPRPMNLREMLAPTDKSFTNLRNLNWFVKVVRKAYSGRRREAENGVSLAPLLNRLLSRALGRTNPMGR</sequence>
<dbReference type="OrthoDB" id="4096848at2759"/>
<evidence type="ECO:0008006" key="3">
    <source>
        <dbReference type="Google" id="ProtNLM"/>
    </source>
</evidence>
<dbReference type="InterPro" id="IPR043502">
    <property type="entry name" value="DNA/RNA_pol_sf"/>
</dbReference>
<name>A0A8H7GKM3_9ASCO</name>
<evidence type="ECO:0000313" key="2">
    <source>
        <dbReference type="Proteomes" id="UP000649328"/>
    </source>
</evidence>
<dbReference type="SUPFAM" id="SSF56219">
    <property type="entry name" value="DNase I-like"/>
    <property type="match status" value="1"/>
</dbReference>